<dbReference type="InterPro" id="IPR009057">
    <property type="entry name" value="Homeodomain-like_sf"/>
</dbReference>
<keyword evidence="1" id="KW-0805">Transcription regulation</keyword>
<dbReference type="EMBL" id="AP027732">
    <property type="protein sequence ID" value="BDZ47804.1"/>
    <property type="molecule type" value="Genomic_DNA"/>
</dbReference>
<organism evidence="7 8">
    <name type="scientific">Frondihabitans sucicola</name>
    <dbReference type="NCBI Taxonomy" id="1268041"/>
    <lineage>
        <taxon>Bacteria</taxon>
        <taxon>Bacillati</taxon>
        <taxon>Actinomycetota</taxon>
        <taxon>Actinomycetes</taxon>
        <taxon>Micrococcales</taxon>
        <taxon>Microbacteriaceae</taxon>
        <taxon>Frondihabitans</taxon>
    </lineage>
</organism>
<evidence type="ECO:0000259" key="5">
    <source>
        <dbReference type="PROSITE" id="PS50977"/>
    </source>
</evidence>
<dbReference type="Gene3D" id="1.10.357.10">
    <property type="entry name" value="Tetracycline Repressor, domain 2"/>
    <property type="match status" value="1"/>
</dbReference>
<evidence type="ECO:0000256" key="1">
    <source>
        <dbReference type="ARBA" id="ARBA00023015"/>
    </source>
</evidence>
<feature type="DNA-binding region" description="H-T-H motif" evidence="4">
    <location>
        <begin position="36"/>
        <end position="55"/>
    </location>
</feature>
<feature type="domain" description="HTH tetR-type" evidence="5">
    <location>
        <begin position="13"/>
        <end position="73"/>
    </location>
</feature>
<dbReference type="EMBL" id="AP027732">
    <property type="protein sequence ID" value="BDZ52277.1"/>
    <property type="molecule type" value="Genomic_DNA"/>
</dbReference>
<dbReference type="InterPro" id="IPR050109">
    <property type="entry name" value="HTH-type_TetR-like_transc_reg"/>
</dbReference>
<dbReference type="SUPFAM" id="SSF46689">
    <property type="entry name" value="Homeodomain-like"/>
    <property type="match status" value="1"/>
</dbReference>
<dbReference type="InterPro" id="IPR001647">
    <property type="entry name" value="HTH_TetR"/>
</dbReference>
<dbReference type="PROSITE" id="PS50977">
    <property type="entry name" value="HTH_TETR_2"/>
    <property type="match status" value="1"/>
</dbReference>
<evidence type="ECO:0000313" key="6">
    <source>
        <dbReference type="EMBL" id="BDZ47804.1"/>
    </source>
</evidence>
<accession>A0ABN6Y803</accession>
<gene>
    <name evidence="6" type="ORF">GCM10025867_00450</name>
    <name evidence="7" type="ORF">GCM10025867_45180</name>
</gene>
<name>A0ABN6Y803_9MICO</name>
<reference evidence="7" key="1">
    <citation type="journal article" date="2014" name="Int. J. Syst. Evol. Microbiol.">
        <title>Complete genome of a new Firmicutes species belonging to the dominant human colonic microbiota ('Ruminococcus bicirculans') reveals two chromosomes and a selective capacity to utilize plant glucans.</title>
        <authorList>
            <consortium name="NISC Comparative Sequencing Program"/>
            <person name="Wegmann U."/>
            <person name="Louis P."/>
            <person name="Goesmann A."/>
            <person name="Henrissat B."/>
            <person name="Duncan S.H."/>
            <person name="Flint H.J."/>
        </authorList>
    </citation>
    <scope>NUCLEOTIDE SEQUENCE</scope>
    <source>
        <strain evidence="7">NBRC 108728</strain>
    </source>
</reference>
<reference evidence="7" key="3">
    <citation type="submission" date="2023-02" db="EMBL/GenBank/DDBJ databases">
        <authorList>
            <person name="Sun Q."/>
            <person name="Mori K."/>
        </authorList>
    </citation>
    <scope>NUCLEOTIDE SEQUENCE</scope>
    <source>
        <strain evidence="7">NBRC 108728</strain>
    </source>
</reference>
<dbReference type="PANTHER" id="PTHR30055">
    <property type="entry name" value="HTH-TYPE TRANSCRIPTIONAL REGULATOR RUTR"/>
    <property type="match status" value="1"/>
</dbReference>
<keyword evidence="3" id="KW-0804">Transcription</keyword>
<dbReference type="Pfam" id="PF00440">
    <property type="entry name" value="TetR_N"/>
    <property type="match status" value="1"/>
</dbReference>
<evidence type="ECO:0000256" key="3">
    <source>
        <dbReference type="ARBA" id="ARBA00023163"/>
    </source>
</evidence>
<evidence type="ECO:0000256" key="4">
    <source>
        <dbReference type="PROSITE-ProRule" id="PRU00335"/>
    </source>
</evidence>
<proteinExistence type="predicted"/>
<sequence>MTKVQGLRERKKAQQRELIADTAAALFGERGFDAVSMADVARASNVSDQTVYNYFPTKPDLVLDRADDYRERYARAVRERSDDQSPAEALGPLVSIDVDIYLGEDPALAKGEFPALCLQSAGLRRFALELREQQGEELADALAETDPGIPGIVARVHAAALVSVIQSVTDAIGRAVIDGSPAREAAPRMTHDSAIALGHLDRAFRLLRPPR</sequence>
<evidence type="ECO:0000313" key="7">
    <source>
        <dbReference type="EMBL" id="BDZ52277.1"/>
    </source>
</evidence>
<dbReference type="PANTHER" id="PTHR30055:SF234">
    <property type="entry name" value="HTH-TYPE TRANSCRIPTIONAL REGULATOR BETI"/>
    <property type="match status" value="1"/>
</dbReference>
<evidence type="ECO:0000313" key="8">
    <source>
        <dbReference type="Proteomes" id="UP001321486"/>
    </source>
</evidence>
<protein>
    <submittedName>
        <fullName evidence="7">TetR family transcriptional regulator</fullName>
    </submittedName>
</protein>
<dbReference type="RefSeq" id="WP_286344883.1">
    <property type="nucleotide sequence ID" value="NZ_AP027732.1"/>
</dbReference>
<reference evidence="8" key="2">
    <citation type="journal article" date="2019" name="Int. J. Syst. Evol. Microbiol.">
        <title>The Global Catalogue of Microorganisms (GCM) 10K type strain sequencing project: providing services to taxonomists for standard genome sequencing and annotation.</title>
        <authorList>
            <consortium name="The Broad Institute Genomics Platform"/>
            <consortium name="The Broad Institute Genome Sequencing Center for Infectious Disease"/>
            <person name="Wu L."/>
            <person name="Ma J."/>
        </authorList>
    </citation>
    <scope>NUCLEOTIDE SEQUENCE [LARGE SCALE GENOMIC DNA]</scope>
    <source>
        <strain evidence="8">NBRC 108728</strain>
    </source>
</reference>
<keyword evidence="8" id="KW-1185">Reference proteome</keyword>
<keyword evidence="2 4" id="KW-0238">DNA-binding</keyword>
<dbReference type="Proteomes" id="UP001321486">
    <property type="component" value="Chromosome"/>
</dbReference>
<dbReference type="PRINTS" id="PR00455">
    <property type="entry name" value="HTHTETR"/>
</dbReference>
<evidence type="ECO:0000256" key="2">
    <source>
        <dbReference type="ARBA" id="ARBA00023125"/>
    </source>
</evidence>